<dbReference type="WormBase" id="F40G12.11">
    <property type="protein sequence ID" value="CE10196"/>
    <property type="gene ID" value="WBGene00009606"/>
</dbReference>
<dbReference type="PhylomeDB" id="G5EET4"/>
<dbReference type="SMR" id="G5EET4"/>
<evidence type="ECO:0000313" key="2">
    <source>
        <dbReference type="EMBL" id="CAB01191.1"/>
    </source>
</evidence>
<feature type="compositionally biased region" description="Polar residues" evidence="1">
    <location>
        <begin position="7"/>
        <end position="28"/>
    </location>
</feature>
<dbReference type="PeptideAtlas" id="G5EET4"/>
<feature type="compositionally biased region" description="Polar residues" evidence="1">
    <location>
        <begin position="59"/>
        <end position="76"/>
    </location>
</feature>
<feature type="compositionally biased region" description="Basic and acidic residues" evidence="1">
    <location>
        <begin position="46"/>
        <end position="58"/>
    </location>
</feature>
<keyword evidence="5" id="KW-1267">Proteomics identification</keyword>
<feature type="compositionally biased region" description="Basic and acidic residues" evidence="1">
    <location>
        <begin position="313"/>
        <end position="329"/>
    </location>
</feature>
<name>G5EET4_CAEEL</name>
<proteinExistence type="evidence at protein level"/>
<dbReference type="InParanoid" id="G5EET4"/>
<sequence>MDAEPSTPKQTEQEPSALSSADQVTNEPMESIIRPSILDSNSKMGNKQEDEDRLKKDSGPSTSNQAEQDPSKSADQFVTLSRPTTLGFSPTFESLQNNQEDTKQSTRLLNEDQDRDTLLKKHVDSLYALSERCIIFAGVLNQFLPTEKRRSKTDFLTENMLAALLSELITQIEVSDLRAKANPAVGKQEGDRCKELVSEKSCIEESLRNFREFAKEDSKTDTSSKLDPPNLNTLLYQLEGIEKIMNSIQTTLEANNFNDSENGSNEVTPNKSQLEGDSLKEVPSEESQIVDSAHDGDSRKEGESEVSEMDNVALDKDLPEETETDKTLVDEIPLEDLDKEPLDENPLEGSPGPAQNMTERNIRKRPNSRHDNVSPSKLQKV</sequence>
<evidence type="ECO:0007829" key="5">
    <source>
        <dbReference type="PeptideAtlas" id="G5EET4"/>
    </source>
</evidence>
<evidence type="ECO:0000313" key="4">
    <source>
        <dbReference type="WormBase" id="F40G12.11"/>
    </source>
</evidence>
<dbReference type="STRING" id="6239.F40G12.11.1"/>
<dbReference type="AlphaFoldDB" id="G5EET4"/>
<dbReference type="Proteomes" id="UP000001940">
    <property type="component" value="Chromosome V"/>
</dbReference>
<dbReference type="Bgee" id="WBGene00009606">
    <property type="expression patterns" value="Expressed in germ line (C elegans) and 3 other cell types or tissues"/>
</dbReference>
<dbReference type="AGR" id="WB:WBGene00009606"/>
<dbReference type="EMBL" id="BX284605">
    <property type="protein sequence ID" value="CAB01191.1"/>
    <property type="molecule type" value="Genomic_DNA"/>
</dbReference>
<dbReference type="HOGENOM" id="CLU_726128_0_0_1"/>
<feature type="compositionally biased region" description="Polar residues" evidence="1">
    <location>
        <begin position="255"/>
        <end position="275"/>
    </location>
</feature>
<evidence type="ECO:0000313" key="3">
    <source>
        <dbReference type="Proteomes" id="UP000001940"/>
    </source>
</evidence>
<evidence type="ECO:0000256" key="1">
    <source>
        <dbReference type="SAM" id="MobiDB-lite"/>
    </source>
</evidence>
<feature type="compositionally biased region" description="Acidic residues" evidence="1">
    <location>
        <begin position="332"/>
        <end position="346"/>
    </location>
</feature>
<reference evidence="2 3" key="1">
    <citation type="journal article" date="1998" name="Science">
        <title>Genome sequence of the nematode C. elegans: a platform for investigating biology.</title>
        <authorList>
            <consortium name="The C. elegans sequencing consortium"/>
            <person name="Sulson J.E."/>
            <person name="Waterston R."/>
        </authorList>
    </citation>
    <scope>NUCLEOTIDE SEQUENCE [LARGE SCALE GENOMIC DNA]</scope>
    <source>
        <strain evidence="2 3">Bristol N2</strain>
    </source>
</reference>
<feature type="region of interest" description="Disordered" evidence="1">
    <location>
        <begin position="255"/>
        <end position="381"/>
    </location>
</feature>
<gene>
    <name evidence="2" type="ORF">CELE_F40G12.11</name>
    <name evidence="2 4" type="ORF">F40G12.11</name>
</gene>
<feature type="region of interest" description="Disordered" evidence="1">
    <location>
        <begin position="1"/>
        <end position="76"/>
    </location>
</feature>
<feature type="compositionally biased region" description="Basic and acidic residues" evidence="1">
    <location>
        <begin position="292"/>
        <end position="303"/>
    </location>
</feature>
<accession>G5EET4</accession>
<dbReference type="GeneID" id="179928"/>
<dbReference type="RefSeq" id="NP_506538.1">
    <property type="nucleotide sequence ID" value="NM_074137.4"/>
</dbReference>
<keyword evidence="3" id="KW-1185">Reference proteome</keyword>
<dbReference type="PIR" id="T20890">
    <property type="entry name" value="T20890"/>
</dbReference>
<dbReference type="PaxDb" id="6239-F40G12.11"/>
<dbReference type="KEGG" id="cel:CELE_F40G12.11"/>
<dbReference type="CTD" id="179928"/>
<protein>
    <submittedName>
        <fullName evidence="2">Glutamic acid-rich protein</fullName>
    </submittedName>
</protein>
<organism evidence="2 3">
    <name type="scientific">Caenorhabditis elegans</name>
    <dbReference type="NCBI Taxonomy" id="6239"/>
    <lineage>
        <taxon>Eukaryota</taxon>
        <taxon>Metazoa</taxon>
        <taxon>Ecdysozoa</taxon>
        <taxon>Nematoda</taxon>
        <taxon>Chromadorea</taxon>
        <taxon>Rhabditida</taxon>
        <taxon>Rhabditina</taxon>
        <taxon>Rhabditomorpha</taxon>
        <taxon>Rhabditoidea</taxon>
        <taxon>Rhabditidae</taxon>
        <taxon>Peloderinae</taxon>
        <taxon>Caenorhabditis</taxon>
    </lineage>
</organism>